<dbReference type="RefSeq" id="WP_101826495.1">
    <property type="nucleotide sequence ID" value="NZ_PJZH01000027.1"/>
</dbReference>
<gene>
    <name evidence="3" type="ORF">CYR32_17780</name>
</gene>
<evidence type="ECO:0000256" key="1">
    <source>
        <dbReference type="SAM" id="MobiDB-lite"/>
    </source>
</evidence>
<comment type="caution">
    <text evidence="3">The sequence shown here is derived from an EMBL/GenBank/DDBJ whole genome shotgun (WGS) entry which is preliminary data.</text>
</comment>
<accession>A0A2N5DV32</accession>
<feature type="region of interest" description="Disordered" evidence="1">
    <location>
        <begin position="23"/>
        <end position="48"/>
    </location>
</feature>
<keyword evidence="2" id="KW-0732">Signal</keyword>
<dbReference type="OrthoDB" id="8001925at2"/>
<proteinExistence type="predicted"/>
<dbReference type="AlphaFoldDB" id="A0A2N5DV32"/>
<feature type="chain" id="PRO_5014807806" evidence="2">
    <location>
        <begin position="21"/>
        <end position="110"/>
    </location>
</feature>
<feature type="signal peptide" evidence="2">
    <location>
        <begin position="1"/>
        <end position="20"/>
    </location>
</feature>
<organism evidence="3 4">
    <name type="scientific">Chimaeribacter coloradensis</name>
    <dbReference type="NCBI Taxonomy" id="2060068"/>
    <lineage>
        <taxon>Bacteria</taxon>
        <taxon>Pseudomonadati</taxon>
        <taxon>Pseudomonadota</taxon>
        <taxon>Gammaproteobacteria</taxon>
        <taxon>Enterobacterales</taxon>
        <taxon>Yersiniaceae</taxon>
        <taxon>Chimaeribacter</taxon>
    </lineage>
</organism>
<sequence>MCNVFRCCAVALLFTGSALAASHSSAVPSSVLRDPEQQKMTDCEQQATMQSLKGEDKKKFMSQCLPAQVNPAKELTPHQLKMQACNQDADKQDITGDARKTFMSKCLKKH</sequence>
<evidence type="ECO:0000313" key="3">
    <source>
        <dbReference type="EMBL" id="PLR30850.1"/>
    </source>
</evidence>
<keyword evidence="4" id="KW-1185">Reference proteome</keyword>
<feature type="compositionally biased region" description="Low complexity" evidence="1">
    <location>
        <begin position="23"/>
        <end position="32"/>
    </location>
</feature>
<protein>
    <submittedName>
        <fullName evidence="3">Phosphate-starvation-inducible protein PsiF</fullName>
    </submittedName>
</protein>
<name>A0A2N5DV32_9GAMM</name>
<evidence type="ECO:0000313" key="4">
    <source>
        <dbReference type="Proteomes" id="UP000234503"/>
    </source>
</evidence>
<dbReference type="Pfam" id="PF07769">
    <property type="entry name" value="PsiF_repeat"/>
    <property type="match status" value="2"/>
</dbReference>
<dbReference type="EMBL" id="PJZH01000027">
    <property type="protein sequence ID" value="PLR30850.1"/>
    <property type="molecule type" value="Genomic_DNA"/>
</dbReference>
<feature type="compositionally biased region" description="Basic and acidic residues" evidence="1">
    <location>
        <begin position="33"/>
        <end position="42"/>
    </location>
</feature>
<evidence type="ECO:0000256" key="2">
    <source>
        <dbReference type="SAM" id="SignalP"/>
    </source>
</evidence>
<reference evidence="3 4" key="1">
    <citation type="submission" date="2017-12" db="EMBL/GenBank/DDBJ databases">
        <title>Characterization of six clinical isolates of Enterochimera gen. nov., a novel genus of the Yersiniaciae family and the three species Enterochimera arupensis sp. nov., Enterochimera coloradensis sp. nov, and Enterochimera californica sp. nov.</title>
        <authorList>
            <person name="Rossi A."/>
            <person name="Fisher M."/>
        </authorList>
    </citation>
    <scope>NUCLEOTIDE SEQUENCE [LARGE SCALE GENOMIC DNA]</scope>
    <source>
        <strain evidence="4">2016-Iso4</strain>
    </source>
</reference>
<dbReference type="InterPro" id="IPR011690">
    <property type="entry name" value="P_starv_induced_PsiF"/>
</dbReference>
<dbReference type="Proteomes" id="UP000234503">
    <property type="component" value="Unassembled WGS sequence"/>
</dbReference>